<name>A0A501W234_9BACT</name>
<evidence type="ECO:0000313" key="4">
    <source>
        <dbReference type="Proteomes" id="UP000316727"/>
    </source>
</evidence>
<keyword evidence="4" id="KW-1185">Reference proteome</keyword>
<dbReference type="SMART" id="SM00228">
    <property type="entry name" value="PDZ"/>
    <property type="match status" value="1"/>
</dbReference>
<organism evidence="3 4">
    <name type="scientific">Pontibacter mangrovi</name>
    <dbReference type="NCBI Taxonomy" id="2589816"/>
    <lineage>
        <taxon>Bacteria</taxon>
        <taxon>Pseudomonadati</taxon>
        <taxon>Bacteroidota</taxon>
        <taxon>Cytophagia</taxon>
        <taxon>Cytophagales</taxon>
        <taxon>Hymenobacteraceae</taxon>
        <taxon>Pontibacter</taxon>
    </lineage>
</organism>
<feature type="chain" id="PRO_5021228644" evidence="1">
    <location>
        <begin position="30"/>
        <end position="603"/>
    </location>
</feature>
<keyword evidence="1" id="KW-0732">Signal</keyword>
<dbReference type="InterPro" id="IPR001478">
    <property type="entry name" value="PDZ"/>
</dbReference>
<feature type="domain" description="PDZ" evidence="2">
    <location>
        <begin position="497"/>
        <end position="564"/>
    </location>
</feature>
<dbReference type="Pfam" id="PF17899">
    <property type="entry name" value="Peptidase_M61_N"/>
    <property type="match status" value="1"/>
</dbReference>
<evidence type="ECO:0000313" key="3">
    <source>
        <dbReference type="EMBL" id="TPE42154.1"/>
    </source>
</evidence>
<dbReference type="Gene3D" id="2.30.42.10">
    <property type="match status" value="1"/>
</dbReference>
<dbReference type="AlphaFoldDB" id="A0A501W234"/>
<dbReference type="InterPro" id="IPR027268">
    <property type="entry name" value="Peptidase_M4/M1_CTD_sf"/>
</dbReference>
<dbReference type="EMBL" id="VFRQ01000014">
    <property type="protein sequence ID" value="TPE42154.1"/>
    <property type="molecule type" value="Genomic_DNA"/>
</dbReference>
<protein>
    <submittedName>
        <fullName evidence="3">M61 family metallopeptidase</fullName>
    </submittedName>
</protein>
<dbReference type="OrthoDB" id="9778516at2"/>
<comment type="caution">
    <text evidence="3">The sequence shown here is derived from an EMBL/GenBank/DDBJ whole genome shotgun (WGS) entry which is preliminary data.</text>
</comment>
<dbReference type="Pfam" id="PF13180">
    <property type="entry name" value="PDZ_2"/>
    <property type="match status" value="1"/>
</dbReference>
<dbReference type="Proteomes" id="UP000316727">
    <property type="component" value="Unassembled WGS sequence"/>
</dbReference>
<sequence>MIRKCAKPLSMCLLLLFLLSAVAFGQGHASEMAYTVTMEKPASSVFHVSLSYRGAPQDSVDFKMPAWSPGYYQLLHYAQNLDNFQATAKGSKKLRWQKVDKNTWRVYTASNSDIQLAYDVKASTAFVAKNYLDATRGYIVPAGTFLHVKDQLNQPVTVTINPYKAWKDVVTGLDSLPGKQNQFTAPDFDVLYDSPFLIGNLERLTPFYVDGKPHRFVGYQLGEFDREQFWQDLQKVVETASGLVGDIPYEHYTFIGIGPGRGGIEHLNSTTVSFSGEEYGSRQGRLRLLSFLAHEYFHHYNAKRIRPVELGPFDYDRENRTNMLWVAEGGTSYYEYLILKRAGLMSTQEMLDALRGHLMAYENQPGRLYQSVTQASYNTWSDGPFGRTGDEINKTVSVYDKGPIMNLLLDFKIRHESGNKKSLDDVMRFLYREYYQKKGRGYTEEEFWQASESMAGTKLDEIRDYTSTVQPIDYQKYFRYAGLEIDTATTTLPDAYAGLDTRQKGDTLFISNVAYNSPAWQAGLRRTEQVLKINGEKASKELLASQMSKAKPGDTLQLLIAEEGRQRPVKVTVGRQRTKLYNITSLPNPTPLQREILASWLGE</sequence>
<dbReference type="InterPro" id="IPR040756">
    <property type="entry name" value="Peptidase_M61_N"/>
</dbReference>
<dbReference type="InterPro" id="IPR024191">
    <property type="entry name" value="Peptidase_M61"/>
</dbReference>
<reference evidence="3 4" key="1">
    <citation type="submission" date="2019-06" db="EMBL/GenBank/DDBJ databases">
        <title>A novel bacterium of genus Pontibacter, isolated from marine sediment.</title>
        <authorList>
            <person name="Huang H."/>
            <person name="Mo K."/>
            <person name="Hu Y."/>
        </authorList>
    </citation>
    <scope>NUCLEOTIDE SEQUENCE [LARGE SCALE GENOMIC DNA]</scope>
    <source>
        <strain evidence="3 4">HB172049</strain>
    </source>
</reference>
<dbReference type="SUPFAM" id="SSF55486">
    <property type="entry name" value="Metalloproteases ('zincins'), catalytic domain"/>
    <property type="match status" value="1"/>
</dbReference>
<dbReference type="Pfam" id="PF05299">
    <property type="entry name" value="Peptidase_M61"/>
    <property type="match status" value="1"/>
</dbReference>
<evidence type="ECO:0000256" key="1">
    <source>
        <dbReference type="SAM" id="SignalP"/>
    </source>
</evidence>
<dbReference type="SUPFAM" id="SSF50156">
    <property type="entry name" value="PDZ domain-like"/>
    <property type="match status" value="1"/>
</dbReference>
<dbReference type="PIRSF" id="PIRSF016493">
    <property type="entry name" value="Glycyl_aminpptds"/>
    <property type="match status" value="1"/>
</dbReference>
<dbReference type="InterPro" id="IPR036034">
    <property type="entry name" value="PDZ_sf"/>
</dbReference>
<dbReference type="InterPro" id="IPR007963">
    <property type="entry name" value="Peptidase_M61_catalytic"/>
</dbReference>
<dbReference type="Gene3D" id="2.60.40.3650">
    <property type="match status" value="1"/>
</dbReference>
<dbReference type="Gene3D" id="1.10.390.10">
    <property type="entry name" value="Neutral Protease Domain 2"/>
    <property type="match status" value="1"/>
</dbReference>
<proteinExistence type="predicted"/>
<gene>
    <name evidence="3" type="ORF">FJM65_18915</name>
</gene>
<feature type="signal peptide" evidence="1">
    <location>
        <begin position="1"/>
        <end position="29"/>
    </location>
</feature>
<accession>A0A501W234</accession>
<evidence type="ECO:0000259" key="2">
    <source>
        <dbReference type="SMART" id="SM00228"/>
    </source>
</evidence>